<accession>A0ACC2JF48</accession>
<organism evidence="1 2">
    <name type="scientific">Lasiodiplodia mahajangana</name>
    <dbReference type="NCBI Taxonomy" id="1108764"/>
    <lineage>
        <taxon>Eukaryota</taxon>
        <taxon>Fungi</taxon>
        <taxon>Dikarya</taxon>
        <taxon>Ascomycota</taxon>
        <taxon>Pezizomycotina</taxon>
        <taxon>Dothideomycetes</taxon>
        <taxon>Dothideomycetes incertae sedis</taxon>
        <taxon>Botryosphaeriales</taxon>
        <taxon>Botryosphaeriaceae</taxon>
        <taxon>Lasiodiplodia</taxon>
    </lineage>
</organism>
<protein>
    <submittedName>
        <fullName evidence="1">Uncharacterized protein</fullName>
    </submittedName>
</protein>
<gene>
    <name evidence="1" type="ORF">O1611_g7795</name>
</gene>
<evidence type="ECO:0000313" key="2">
    <source>
        <dbReference type="Proteomes" id="UP001153332"/>
    </source>
</evidence>
<comment type="caution">
    <text evidence="1">The sequence shown here is derived from an EMBL/GenBank/DDBJ whole genome shotgun (WGS) entry which is preliminary data.</text>
</comment>
<proteinExistence type="predicted"/>
<dbReference type="Proteomes" id="UP001153332">
    <property type="component" value="Unassembled WGS sequence"/>
</dbReference>
<evidence type="ECO:0000313" key="1">
    <source>
        <dbReference type="EMBL" id="KAJ8125843.1"/>
    </source>
</evidence>
<sequence>MPSTTQILGPGTMDADETENLMASIALYSSQQLQQPQQLQSHSLFNQHQHGQHRLPAAQQESTPPRQYTTVGSVYNPQSQPLQPPVRRGRTAKSFFPYKSESPAGPSQLQYTPLQQNSDRAVSPVRMDTNSLPETLNITQHHREVLQKFGLAVPDLPQPTIMSSRPRSPVSENISTRRYIGSRLASLADPIAEDNSTMFANTHTHSDDESDEADTKLISAMNFNTVTNLSSYPNAFQRAAQKLLASRRPHPSPAIGPHIPDSQSTRYYAEAELSVPRAEIPVYMPLHSKVPGAPAPLTAGPPGVRQHRPATFDQDILQRAREFDDENPMMNPYHARLPLNHHISGLSFEDESASPVPISWTVDDDIEDDNYTNDYVRIFDTLSTDEARSFYPNGLPLNFNPPTKPTCDDWEFERQKNVEDPSNWYSVQDAEFWAERSRHINNHFYSGVNKFNKTFNTVLSEHKHRSVAQVVGRPYKEQPSNQGKVINRELQVSDASLTPTSEQYEF</sequence>
<keyword evidence="2" id="KW-1185">Reference proteome</keyword>
<name>A0ACC2JF48_9PEZI</name>
<reference evidence="1" key="1">
    <citation type="submission" date="2022-12" db="EMBL/GenBank/DDBJ databases">
        <title>Genome Sequence of Lasiodiplodia mahajangana.</title>
        <authorList>
            <person name="Buettner E."/>
        </authorList>
    </citation>
    <scope>NUCLEOTIDE SEQUENCE</scope>
    <source>
        <strain evidence="1">VT137</strain>
    </source>
</reference>
<dbReference type="EMBL" id="JAPUUL010002152">
    <property type="protein sequence ID" value="KAJ8125843.1"/>
    <property type="molecule type" value="Genomic_DNA"/>
</dbReference>